<dbReference type="Proteomes" id="UP000800200">
    <property type="component" value="Unassembled WGS sequence"/>
</dbReference>
<evidence type="ECO:0000256" key="2">
    <source>
        <dbReference type="ARBA" id="ARBA00022857"/>
    </source>
</evidence>
<reference evidence="5" key="1">
    <citation type="journal article" date="2020" name="Stud. Mycol.">
        <title>101 Dothideomycetes genomes: a test case for predicting lifestyles and emergence of pathogens.</title>
        <authorList>
            <person name="Haridas S."/>
            <person name="Albert R."/>
            <person name="Binder M."/>
            <person name="Bloem J."/>
            <person name="Labutti K."/>
            <person name="Salamov A."/>
            <person name="Andreopoulos B."/>
            <person name="Baker S."/>
            <person name="Barry K."/>
            <person name="Bills G."/>
            <person name="Bluhm B."/>
            <person name="Cannon C."/>
            <person name="Castanera R."/>
            <person name="Culley D."/>
            <person name="Daum C."/>
            <person name="Ezra D."/>
            <person name="Gonzalez J."/>
            <person name="Henrissat B."/>
            <person name="Kuo A."/>
            <person name="Liang C."/>
            <person name="Lipzen A."/>
            <person name="Lutzoni F."/>
            <person name="Magnuson J."/>
            <person name="Mondo S."/>
            <person name="Nolan M."/>
            <person name="Ohm R."/>
            <person name="Pangilinan J."/>
            <person name="Park H.-J."/>
            <person name="Ramirez L."/>
            <person name="Alfaro M."/>
            <person name="Sun H."/>
            <person name="Tritt A."/>
            <person name="Yoshinaga Y."/>
            <person name="Zwiers L.-H."/>
            <person name="Turgeon B."/>
            <person name="Goodwin S."/>
            <person name="Spatafora J."/>
            <person name="Crous P."/>
            <person name="Grigoriev I."/>
        </authorList>
    </citation>
    <scope>NUCLEOTIDE SEQUENCE</scope>
    <source>
        <strain evidence="5">CBS 207.26</strain>
    </source>
</reference>
<keyword evidence="6" id="KW-1185">Reference proteome</keyword>
<organism evidence="5 6">
    <name type="scientific">Zopfia rhizophila CBS 207.26</name>
    <dbReference type="NCBI Taxonomy" id="1314779"/>
    <lineage>
        <taxon>Eukaryota</taxon>
        <taxon>Fungi</taxon>
        <taxon>Dikarya</taxon>
        <taxon>Ascomycota</taxon>
        <taxon>Pezizomycotina</taxon>
        <taxon>Dothideomycetes</taxon>
        <taxon>Dothideomycetes incertae sedis</taxon>
        <taxon>Zopfiaceae</taxon>
        <taxon>Zopfia</taxon>
    </lineage>
</organism>
<dbReference type="SUPFAM" id="SSF51735">
    <property type="entry name" value="NAD(P)-binding Rossmann-fold domains"/>
    <property type="match status" value="1"/>
</dbReference>
<dbReference type="InterPro" id="IPR036291">
    <property type="entry name" value="NAD(P)-bd_dom_sf"/>
</dbReference>
<evidence type="ECO:0000256" key="1">
    <source>
        <dbReference type="ARBA" id="ARBA00005725"/>
    </source>
</evidence>
<keyword evidence="2" id="KW-0521">NADP</keyword>
<sequence>MSSAPLKNIIIAGVTGSVGAPILRALPDEPSLTIIILTRASSSAKFPSHIPVKKVSDAFTLEELTAAFTAQDAVIVALSTTPITIDDIAFRLIDAAVAAGVKRFIPSEFGTNNLDLRARKLVLRKAKESEGGLTWTSFSCAFNPAKSGNFLGIDVKGRKATIWDSGKSKFTVTTSSNTGLAVVHALLSPAESANKQVFLSDFVTSSWEIWAIEEKASKPVMKEPRKKFDEGDYNAVYILLALSFVGDVNVGYDFEKEQLVWNQKLGLPKVALDEVVKEAIELVKSS</sequence>
<dbReference type="GO" id="GO:0016491">
    <property type="term" value="F:oxidoreductase activity"/>
    <property type="evidence" value="ECO:0007669"/>
    <property type="project" value="UniProtKB-KW"/>
</dbReference>
<evidence type="ECO:0000313" key="5">
    <source>
        <dbReference type="EMBL" id="KAF2186362.1"/>
    </source>
</evidence>
<evidence type="ECO:0000259" key="4">
    <source>
        <dbReference type="Pfam" id="PF13460"/>
    </source>
</evidence>
<dbReference type="EMBL" id="ML994630">
    <property type="protein sequence ID" value="KAF2186362.1"/>
    <property type="molecule type" value="Genomic_DNA"/>
</dbReference>
<dbReference type="CDD" id="cd05259">
    <property type="entry name" value="PCBER_SDR_a"/>
    <property type="match status" value="1"/>
</dbReference>
<dbReference type="InterPro" id="IPR016040">
    <property type="entry name" value="NAD(P)-bd_dom"/>
</dbReference>
<dbReference type="Gene3D" id="3.40.50.720">
    <property type="entry name" value="NAD(P)-binding Rossmann-like Domain"/>
    <property type="match status" value="1"/>
</dbReference>
<proteinExistence type="inferred from homology"/>
<dbReference type="Gene3D" id="3.90.25.10">
    <property type="entry name" value="UDP-galactose 4-epimerase, domain 1"/>
    <property type="match status" value="1"/>
</dbReference>
<dbReference type="InterPro" id="IPR051609">
    <property type="entry name" value="NmrA/Isoflavone_reductase-like"/>
</dbReference>
<dbReference type="OrthoDB" id="9974981at2759"/>
<evidence type="ECO:0000256" key="3">
    <source>
        <dbReference type="ARBA" id="ARBA00023002"/>
    </source>
</evidence>
<dbReference type="PANTHER" id="PTHR47706">
    <property type="entry name" value="NMRA-LIKE FAMILY PROTEIN"/>
    <property type="match status" value="1"/>
</dbReference>
<feature type="domain" description="NAD(P)-binding" evidence="4">
    <location>
        <begin position="13"/>
        <end position="107"/>
    </location>
</feature>
<comment type="similarity">
    <text evidence="1">Belongs to the NmrA-type oxidoreductase family. Isoflavone reductase subfamily.</text>
</comment>
<protein>
    <submittedName>
        <fullName evidence="5">NAD(P)-binding protein</fullName>
    </submittedName>
</protein>
<evidence type="ECO:0000313" key="6">
    <source>
        <dbReference type="Proteomes" id="UP000800200"/>
    </source>
</evidence>
<keyword evidence="3" id="KW-0560">Oxidoreductase</keyword>
<dbReference type="Pfam" id="PF13460">
    <property type="entry name" value="NAD_binding_10"/>
    <property type="match status" value="1"/>
</dbReference>
<dbReference type="AlphaFoldDB" id="A0A6A6E6H8"/>
<dbReference type="PANTHER" id="PTHR47706:SF10">
    <property type="entry name" value="NMRA-LIKE DOMAIN-CONTAINING PROTEIN"/>
    <property type="match status" value="1"/>
</dbReference>
<accession>A0A6A6E6H8</accession>
<dbReference type="InterPro" id="IPR045312">
    <property type="entry name" value="PCBER-like"/>
</dbReference>
<name>A0A6A6E6H8_9PEZI</name>
<gene>
    <name evidence="5" type="ORF">K469DRAFT_776568</name>
</gene>